<dbReference type="EMBL" id="LR031874">
    <property type="protein sequence ID" value="VDD23852.1"/>
    <property type="molecule type" value="Genomic_DNA"/>
</dbReference>
<dbReference type="AlphaFoldDB" id="A0A3P6DTC6"/>
<gene>
    <name evidence="1" type="ORF">BOLC2T09761H</name>
</gene>
<reference evidence="1" key="1">
    <citation type="submission" date="2018-11" db="EMBL/GenBank/DDBJ databases">
        <authorList>
            <consortium name="Genoscope - CEA"/>
            <person name="William W."/>
        </authorList>
    </citation>
    <scope>NUCLEOTIDE SEQUENCE</scope>
</reference>
<sequence>MKSSSTTIIRNLTLNMLGRSCAMTRNGVTFLKPMEALKGGSVRTVHNHQALTQMKPKLLKLINEPIVL</sequence>
<organism evidence="1">
    <name type="scientific">Brassica oleracea</name>
    <name type="common">Wild cabbage</name>
    <dbReference type="NCBI Taxonomy" id="3712"/>
    <lineage>
        <taxon>Eukaryota</taxon>
        <taxon>Viridiplantae</taxon>
        <taxon>Streptophyta</taxon>
        <taxon>Embryophyta</taxon>
        <taxon>Tracheophyta</taxon>
        <taxon>Spermatophyta</taxon>
        <taxon>Magnoliopsida</taxon>
        <taxon>eudicotyledons</taxon>
        <taxon>Gunneridae</taxon>
        <taxon>Pentapetalae</taxon>
        <taxon>rosids</taxon>
        <taxon>malvids</taxon>
        <taxon>Brassicales</taxon>
        <taxon>Brassicaceae</taxon>
        <taxon>Brassiceae</taxon>
        <taxon>Brassica</taxon>
    </lineage>
</organism>
<name>A0A3P6DTC6_BRAOL</name>
<evidence type="ECO:0000313" key="1">
    <source>
        <dbReference type="EMBL" id="VDD23852.1"/>
    </source>
</evidence>
<protein>
    <submittedName>
        <fullName evidence="1">Uncharacterized protein</fullName>
    </submittedName>
</protein>
<accession>A0A3P6DTC6</accession>
<proteinExistence type="predicted"/>